<dbReference type="GeneID" id="98672901"/>
<evidence type="ECO:0000313" key="4">
    <source>
        <dbReference type="EMBL" id="BBL06284.1"/>
    </source>
</evidence>
<dbReference type="Gene3D" id="2.170.130.10">
    <property type="entry name" value="TonB-dependent receptor, plug domain"/>
    <property type="match status" value="1"/>
</dbReference>
<dbReference type="PROSITE" id="PS52016">
    <property type="entry name" value="TONB_DEPENDENT_REC_3"/>
    <property type="match status" value="1"/>
</dbReference>
<protein>
    <submittedName>
        <fullName evidence="4">SusC/RagA family TonB-linked outer membrane protein</fullName>
    </submittedName>
</protein>
<organism evidence="4 5">
    <name type="scientific">Alistipes dispar</name>
    <dbReference type="NCBI Taxonomy" id="2585119"/>
    <lineage>
        <taxon>Bacteria</taxon>
        <taxon>Pseudomonadati</taxon>
        <taxon>Bacteroidota</taxon>
        <taxon>Bacteroidia</taxon>
        <taxon>Bacteroidales</taxon>
        <taxon>Rikenellaceae</taxon>
        <taxon>Alistipes</taxon>
    </lineage>
</organism>
<evidence type="ECO:0000256" key="1">
    <source>
        <dbReference type="PROSITE-ProRule" id="PRU01360"/>
    </source>
</evidence>
<dbReference type="InterPro" id="IPR018247">
    <property type="entry name" value="EF_Hand_1_Ca_BS"/>
</dbReference>
<comment type="subcellular location">
    <subcellularLocation>
        <location evidence="1">Cell outer membrane</location>
        <topology evidence="1">Multi-pass membrane protein</topology>
    </subcellularLocation>
</comment>
<gene>
    <name evidence="4" type="ORF">A5CPEGH6_09220</name>
</gene>
<keyword evidence="1" id="KW-0472">Membrane</keyword>
<dbReference type="KEGG" id="ada:A5CPEGH6_09220"/>
<keyword evidence="1" id="KW-0998">Cell outer membrane</keyword>
<dbReference type="OrthoDB" id="1032271at2"/>
<keyword evidence="1" id="KW-1134">Transmembrane beta strand</keyword>
<keyword evidence="5" id="KW-1185">Reference proteome</keyword>
<feature type="chain" id="PRO_5021458307" evidence="2">
    <location>
        <begin position="24"/>
        <end position="958"/>
    </location>
</feature>
<dbReference type="AlphaFoldDB" id="A0A4Y1X0L8"/>
<keyword evidence="2" id="KW-0732">Signal</keyword>
<dbReference type="EMBL" id="AP019736">
    <property type="protein sequence ID" value="BBL06284.1"/>
    <property type="molecule type" value="Genomic_DNA"/>
</dbReference>
<evidence type="ECO:0000259" key="3">
    <source>
        <dbReference type="Pfam" id="PF07715"/>
    </source>
</evidence>
<dbReference type="InterPro" id="IPR023996">
    <property type="entry name" value="TonB-dep_OMP_SusC/RagA"/>
</dbReference>
<reference evidence="5" key="1">
    <citation type="submission" date="2019-06" db="EMBL/GenBank/DDBJ databases">
        <title>Alistipes onderdonkii subsp. vulgaris subsp. nov., Alistipes dispar sp. nov. and Alistipes communis sp. nov., isolated from human faeces, and creation of Alistipes onderdonkii subsp. onderdonkii subsp. nov.</title>
        <authorList>
            <person name="Sakamoto M."/>
            <person name="Ikeyama N."/>
            <person name="Ogata Y."/>
            <person name="Suda W."/>
            <person name="Iino T."/>
            <person name="Hattori M."/>
            <person name="Ohkuma M."/>
        </authorList>
    </citation>
    <scope>NUCLEOTIDE SEQUENCE [LARGE SCALE GENOMIC DNA]</scope>
    <source>
        <strain evidence="5">5CPEGH6</strain>
    </source>
</reference>
<dbReference type="InterPro" id="IPR037066">
    <property type="entry name" value="Plug_dom_sf"/>
</dbReference>
<accession>A0A4Y1X0L8</accession>
<dbReference type="PROSITE" id="PS00018">
    <property type="entry name" value="EF_HAND_1"/>
    <property type="match status" value="1"/>
</dbReference>
<dbReference type="Proteomes" id="UP000319374">
    <property type="component" value="Chromosome"/>
</dbReference>
<dbReference type="NCBIfam" id="TIGR04056">
    <property type="entry name" value="OMP_RagA_SusC"/>
    <property type="match status" value="1"/>
</dbReference>
<dbReference type="RefSeq" id="WP_141428118.1">
    <property type="nucleotide sequence ID" value="NZ_AP019736.1"/>
</dbReference>
<comment type="similarity">
    <text evidence="1">Belongs to the TonB-dependent receptor family.</text>
</comment>
<sequence length="958" mass="107115">MNRHIIIPLLFIAGFVSTAVAMAAGQESAVTADSTQAKGPVTPGLLFETSQLRSTAAISTADGPALAKNRQTNLTNSFAGQFTGLTLFQGSGEPSNDMASWLIRGIGSYGKTGYNTAKIFVDGFEVNADYIAYLSPAEIDKVSILKDGAALSIFGDRGANGVIWIETKRGEIGPASVSASVHYGIQRATTYAKPLDSYGYATLYNQAVSNDNGSWSPAYDAAALEAYRNGSATNVDWYDEVLRDSGYVIDGDVTFRGGTQTARYNVVLNYLNQQGLFDVSNSDSRSNRTYERYGLRANLDFTMFKFIEARVDLGGRIERGKRPNITIDDLFYNMARYPSNIYEIWDDEAHTHYSGTSTYNSNPVASINALGWRQAQSRVLQGNFQLVERLDFITEGLYLREAFSFNTYTTSGYSKTRNYARYHNGVRTTTDEDTSLQASGYGSDGMEDWKQGHISLGYDRQFGRHAVDAAVNLHISAYNGDGIFSYQYHYLNYNGRVNYSYDDRYVAEFGFSYFGNDAFAPGNRWSFYPSISAAWVLSNESFLRDSKVIDLLKLRLSYGRSGFADSDATSVLSGYSSNGRFLFKDYYTNSYIGSFYTGATEGVWQSSLVNMFVPNSAIHSERSNKYNIGVDASLWGKLFVTADAFLDKRTGILTLDNSIMGYYGKNNYFNNIGKMTNRGFEISALWSDQRRDWGYSINAAVSFNRNTIDYMAEVAPAYDYNAETGRPYGTLIGLVADGFYDVSDFNDDGSLRDGLPQPMFGSVQPGDIKYLDLDNSGYVDQNDVTKIGKSPYPEWTYSVGAMFRYKGFDFSFLLDGIAGASYNLLDNSVQTMAFVDNGNVYPLARGAWAYYPEQGIDTRRTATYPRLTTQSNENNYRLSSFWVKDRDFLRVRNIELGYSFKDHPKFREAGIGEFRIYLNVTNPFTISKLMSDYDLDPELLSYRYPVLKSYNIGVSITF</sequence>
<name>A0A4Y1X0L8_9BACT</name>
<evidence type="ECO:0000256" key="2">
    <source>
        <dbReference type="SAM" id="SignalP"/>
    </source>
</evidence>
<dbReference type="InterPro" id="IPR039426">
    <property type="entry name" value="TonB-dep_rcpt-like"/>
</dbReference>
<keyword evidence="1" id="KW-0812">Transmembrane</keyword>
<feature type="signal peptide" evidence="2">
    <location>
        <begin position="1"/>
        <end position="23"/>
    </location>
</feature>
<dbReference type="SUPFAM" id="SSF56935">
    <property type="entry name" value="Porins"/>
    <property type="match status" value="1"/>
</dbReference>
<feature type="domain" description="TonB-dependent receptor plug" evidence="3">
    <location>
        <begin position="53"/>
        <end position="162"/>
    </location>
</feature>
<dbReference type="GO" id="GO:0009279">
    <property type="term" value="C:cell outer membrane"/>
    <property type="evidence" value="ECO:0007669"/>
    <property type="project" value="UniProtKB-SubCell"/>
</dbReference>
<dbReference type="InterPro" id="IPR012910">
    <property type="entry name" value="Plug_dom"/>
</dbReference>
<dbReference type="Pfam" id="PF07715">
    <property type="entry name" value="Plug"/>
    <property type="match status" value="1"/>
</dbReference>
<evidence type="ECO:0000313" key="5">
    <source>
        <dbReference type="Proteomes" id="UP000319374"/>
    </source>
</evidence>
<proteinExistence type="inferred from homology"/>
<keyword evidence="1" id="KW-0813">Transport</keyword>